<evidence type="ECO:0000313" key="3">
    <source>
        <dbReference type="Proteomes" id="UP001465153"/>
    </source>
</evidence>
<sequence length="114" mass="12944">MISELPDFDTLMEMAKSNPEGLEKLREQHIQYLIENATPELQNRLRGLQFQIDAKRKISGTPLNACIEISQMMHESFFELRKALNEGMESEQPAQPENTTSAKILSFEAPAAVH</sequence>
<name>A0ABQ0A7Q5_9GAMM</name>
<feature type="compositionally biased region" description="Polar residues" evidence="1">
    <location>
        <begin position="92"/>
        <end position="103"/>
    </location>
</feature>
<evidence type="ECO:0000256" key="1">
    <source>
        <dbReference type="SAM" id="MobiDB-lite"/>
    </source>
</evidence>
<protein>
    <recommendedName>
        <fullName evidence="4">DUF3135 domain-containing protein</fullName>
    </recommendedName>
</protein>
<evidence type="ECO:0000313" key="2">
    <source>
        <dbReference type="EMBL" id="GAA6167684.1"/>
    </source>
</evidence>
<proteinExistence type="predicted"/>
<organism evidence="2 3">
    <name type="scientific">Sessilibacter corallicola</name>
    <dbReference type="NCBI Taxonomy" id="2904075"/>
    <lineage>
        <taxon>Bacteria</taxon>
        <taxon>Pseudomonadati</taxon>
        <taxon>Pseudomonadota</taxon>
        <taxon>Gammaproteobacteria</taxon>
        <taxon>Cellvibrionales</taxon>
        <taxon>Cellvibrionaceae</taxon>
        <taxon>Sessilibacter</taxon>
    </lineage>
</organism>
<feature type="region of interest" description="Disordered" evidence="1">
    <location>
        <begin position="87"/>
        <end position="114"/>
    </location>
</feature>
<accession>A0ABQ0A7Q5</accession>
<keyword evidence="3" id="KW-1185">Reference proteome</keyword>
<dbReference type="RefSeq" id="WP_233088919.1">
    <property type="nucleotide sequence ID" value="NZ_BAABWN010000004.1"/>
</dbReference>
<comment type="caution">
    <text evidence="2">The sequence shown here is derived from an EMBL/GenBank/DDBJ whole genome shotgun (WGS) entry which is preliminary data.</text>
</comment>
<dbReference type="Pfam" id="PF11333">
    <property type="entry name" value="DUF3135"/>
    <property type="match status" value="1"/>
</dbReference>
<dbReference type="EMBL" id="BAABWN010000004">
    <property type="protein sequence ID" value="GAA6167684.1"/>
    <property type="molecule type" value="Genomic_DNA"/>
</dbReference>
<evidence type="ECO:0008006" key="4">
    <source>
        <dbReference type="Google" id="ProtNLM"/>
    </source>
</evidence>
<dbReference type="InterPro" id="IPR021482">
    <property type="entry name" value="DUF3135"/>
</dbReference>
<dbReference type="Proteomes" id="UP001465153">
    <property type="component" value="Unassembled WGS sequence"/>
</dbReference>
<reference evidence="2 3" key="1">
    <citation type="submission" date="2024-04" db="EMBL/GenBank/DDBJ databases">
        <title>Draft genome sequence of Sessilibacter corallicola NBRC 116591.</title>
        <authorList>
            <person name="Miyakawa T."/>
            <person name="Kusuya Y."/>
            <person name="Miura T."/>
        </authorList>
    </citation>
    <scope>NUCLEOTIDE SEQUENCE [LARGE SCALE GENOMIC DNA]</scope>
    <source>
        <strain evidence="2 3">KU-00831-HH</strain>
    </source>
</reference>
<gene>
    <name evidence="2" type="ORF">NBRC116591_14940</name>
</gene>